<dbReference type="Pfam" id="PF13178">
    <property type="entry name" value="DUF4005"/>
    <property type="match status" value="1"/>
</dbReference>
<evidence type="ECO:0000256" key="4">
    <source>
        <dbReference type="ARBA" id="ARBA00022860"/>
    </source>
</evidence>
<dbReference type="CDD" id="cd23767">
    <property type="entry name" value="IQCD"/>
    <property type="match status" value="1"/>
</dbReference>
<feature type="domain" description="DUF4005" evidence="8">
    <location>
        <begin position="356"/>
        <end position="424"/>
    </location>
</feature>
<dbReference type="PROSITE" id="PS50096">
    <property type="entry name" value="IQ"/>
    <property type="match status" value="2"/>
</dbReference>
<dbReference type="InterPro" id="IPR000048">
    <property type="entry name" value="IQ_motif_EF-hand-BS"/>
</dbReference>
<dbReference type="Gene3D" id="1.20.5.190">
    <property type="match status" value="1"/>
</dbReference>
<feature type="compositionally biased region" description="Basic residues" evidence="7">
    <location>
        <begin position="267"/>
        <end position="282"/>
    </location>
</feature>
<comment type="subcellular location">
    <subcellularLocation>
        <location evidence="1">Cytoplasm</location>
    </subcellularLocation>
</comment>
<keyword evidence="4" id="KW-0112">Calmodulin-binding</keyword>
<feature type="region of interest" description="Disordered" evidence="7">
    <location>
        <begin position="346"/>
        <end position="365"/>
    </location>
</feature>
<comment type="subunit">
    <text evidence="6">Binds to multiple calmodulin (CaM) in the presence of Ca(2+) and CaM-like proteins.</text>
</comment>
<evidence type="ECO:0000256" key="6">
    <source>
        <dbReference type="ARBA" id="ARBA00024378"/>
    </source>
</evidence>
<gene>
    <name evidence="9" type="ORF">URODEC1_LOCUS81034</name>
</gene>
<evidence type="ECO:0000256" key="3">
    <source>
        <dbReference type="ARBA" id="ARBA00022737"/>
    </source>
</evidence>
<feature type="compositionally biased region" description="Low complexity" evidence="7">
    <location>
        <begin position="212"/>
        <end position="221"/>
    </location>
</feature>
<evidence type="ECO:0000256" key="2">
    <source>
        <dbReference type="ARBA" id="ARBA00022490"/>
    </source>
</evidence>
<name>A0ABC9D3C6_9POAL</name>
<feature type="region of interest" description="Disordered" evidence="7">
    <location>
        <begin position="389"/>
        <end position="413"/>
    </location>
</feature>
<dbReference type="InterPro" id="IPR025064">
    <property type="entry name" value="DUF4005"/>
</dbReference>
<dbReference type="GO" id="GO:0005516">
    <property type="term" value="F:calmodulin binding"/>
    <property type="evidence" value="ECO:0007669"/>
    <property type="project" value="UniProtKB-KW"/>
</dbReference>
<keyword evidence="3" id="KW-0677">Repeat</keyword>
<keyword evidence="10" id="KW-1185">Reference proteome</keyword>
<comment type="similarity">
    <text evidence="5">Belongs to the IQD family.</text>
</comment>
<reference evidence="9 10" key="2">
    <citation type="submission" date="2024-10" db="EMBL/GenBank/DDBJ databases">
        <authorList>
            <person name="Ryan C."/>
        </authorList>
    </citation>
    <scope>NUCLEOTIDE SEQUENCE [LARGE SCALE GENOMIC DNA]</scope>
</reference>
<dbReference type="SMART" id="SM00015">
    <property type="entry name" value="IQ"/>
    <property type="match status" value="2"/>
</dbReference>
<evidence type="ECO:0000259" key="8">
    <source>
        <dbReference type="Pfam" id="PF13178"/>
    </source>
</evidence>
<dbReference type="Proteomes" id="UP001497457">
    <property type="component" value="Chromosome 31b"/>
</dbReference>
<dbReference type="PANTHER" id="PTHR32295:SF11">
    <property type="entry name" value="PROTEIN IQ-DOMAIN 22"/>
    <property type="match status" value="1"/>
</dbReference>
<accession>A0ABC9D3C6</accession>
<organism evidence="9 10">
    <name type="scientific">Urochloa decumbens</name>
    <dbReference type="NCBI Taxonomy" id="240449"/>
    <lineage>
        <taxon>Eukaryota</taxon>
        <taxon>Viridiplantae</taxon>
        <taxon>Streptophyta</taxon>
        <taxon>Embryophyta</taxon>
        <taxon>Tracheophyta</taxon>
        <taxon>Spermatophyta</taxon>
        <taxon>Magnoliopsida</taxon>
        <taxon>Liliopsida</taxon>
        <taxon>Poales</taxon>
        <taxon>Poaceae</taxon>
        <taxon>PACMAD clade</taxon>
        <taxon>Panicoideae</taxon>
        <taxon>Panicodae</taxon>
        <taxon>Paniceae</taxon>
        <taxon>Melinidinae</taxon>
        <taxon>Urochloa</taxon>
    </lineage>
</organism>
<dbReference type="Pfam" id="PF00612">
    <property type="entry name" value="IQ"/>
    <property type="match status" value="1"/>
</dbReference>
<keyword evidence="2" id="KW-0963">Cytoplasm</keyword>
<dbReference type="AlphaFoldDB" id="A0ABC9D3C6"/>
<evidence type="ECO:0000256" key="5">
    <source>
        <dbReference type="ARBA" id="ARBA00024341"/>
    </source>
</evidence>
<dbReference type="GO" id="GO:0005737">
    <property type="term" value="C:cytoplasm"/>
    <property type="evidence" value="ECO:0007669"/>
    <property type="project" value="UniProtKB-SubCell"/>
</dbReference>
<reference evidence="10" key="1">
    <citation type="submission" date="2024-06" db="EMBL/GenBank/DDBJ databases">
        <authorList>
            <person name="Ryan C."/>
        </authorList>
    </citation>
    <scope>NUCLEOTIDE SEQUENCE [LARGE SCALE GENOMIC DNA]</scope>
</reference>
<feature type="compositionally biased region" description="Polar residues" evidence="7">
    <location>
        <begin position="389"/>
        <end position="398"/>
    </location>
</feature>
<feature type="region of interest" description="Disordered" evidence="7">
    <location>
        <begin position="179"/>
        <end position="233"/>
    </location>
</feature>
<evidence type="ECO:0000256" key="7">
    <source>
        <dbReference type="SAM" id="MobiDB-lite"/>
    </source>
</evidence>
<dbReference type="PANTHER" id="PTHR32295">
    <property type="entry name" value="IQ-DOMAIN 5-RELATED"/>
    <property type="match status" value="1"/>
</dbReference>
<proteinExistence type="inferred from homology"/>
<feature type="compositionally biased region" description="Polar residues" evidence="7">
    <location>
        <begin position="305"/>
        <end position="314"/>
    </location>
</feature>
<feature type="compositionally biased region" description="Low complexity" evidence="7">
    <location>
        <begin position="1"/>
        <end position="10"/>
    </location>
</feature>
<feature type="region of interest" description="Disordered" evidence="7">
    <location>
        <begin position="1"/>
        <end position="66"/>
    </location>
</feature>
<dbReference type="EMBL" id="OZ075141">
    <property type="protein sequence ID" value="CAL5030513.1"/>
    <property type="molecule type" value="Genomic_DNA"/>
</dbReference>
<feature type="compositionally biased region" description="Polar residues" evidence="7">
    <location>
        <begin position="283"/>
        <end position="296"/>
    </location>
</feature>
<dbReference type="FunFam" id="1.20.5.190:FF:000062">
    <property type="entry name" value="IQ-domain 11"/>
    <property type="match status" value="1"/>
</dbReference>
<feature type="region of interest" description="Disordered" evidence="7">
    <location>
        <begin position="257"/>
        <end position="322"/>
    </location>
</feature>
<sequence>MGWAPRWLRGLLGGGKKAAETKPVKEKKRWGFGKSFREKAPARPPTPPVQPTATPRRGYAAAPDEADDEQSKRAIAVAAATAAVAEAAVAAAHAAAAVVRLTSSGRCAPAAAKREEWAAVRIQAAFRGYLARRALKALRGLVKLQALVRGNIVRRQAAETLRCMHALVRVQARARACRAIRSQSQSQKVTAHPDPPTPEKYDQAGAPRHGRSGSLKGSSSRTPGSERLSRERSESCGRNWLDRWVEERYMDDEKNAKILEVDNGSKPGRHASKRRGGNHHHSPCSTRTSEQNSRSYATMPESPSKDSTTAQQSVPSPPSVGMGCEALSPLRLPVDIAELCDSPQFFSATSRPGSSRRGAFTPTKSECSRSLFGGYSDYPNYMANTESFRAKARSQSAPKQRPQYEKSSSLRKASAANAFSTTGPYAPTATATAQRSAASSLHAKFTNKAYPGSGRLDRLGMPVKY</sequence>
<evidence type="ECO:0000313" key="9">
    <source>
        <dbReference type="EMBL" id="CAL5030513.1"/>
    </source>
</evidence>
<evidence type="ECO:0000256" key="1">
    <source>
        <dbReference type="ARBA" id="ARBA00004496"/>
    </source>
</evidence>
<protein>
    <recommendedName>
        <fullName evidence="8">DUF4005 domain-containing protein</fullName>
    </recommendedName>
</protein>
<evidence type="ECO:0000313" key="10">
    <source>
        <dbReference type="Proteomes" id="UP001497457"/>
    </source>
</evidence>